<comment type="caution">
    <text evidence="1">The sequence shown here is derived from an EMBL/GenBank/DDBJ whole genome shotgun (WGS) entry which is preliminary data.</text>
</comment>
<dbReference type="Proteomes" id="UP000237000">
    <property type="component" value="Unassembled WGS sequence"/>
</dbReference>
<proteinExistence type="predicted"/>
<evidence type="ECO:0000313" key="1">
    <source>
        <dbReference type="EMBL" id="POO00554.1"/>
    </source>
</evidence>
<name>A0A2P5FS15_TREOI</name>
<protein>
    <submittedName>
        <fullName evidence="1">Uncharacterized protein</fullName>
    </submittedName>
</protein>
<accession>A0A2P5FS15</accession>
<dbReference type="InParanoid" id="A0A2P5FS15"/>
<dbReference type="EMBL" id="JXTC01000012">
    <property type="protein sequence ID" value="POO00554.1"/>
    <property type="molecule type" value="Genomic_DNA"/>
</dbReference>
<sequence>MAISNKVDSLTRKCWWGHNANICSLNLKVDPFRRGPCESHVCGDFITHFGYWDRPKLSNCFSPKAIETICQMDIGSDTRNDT</sequence>
<gene>
    <name evidence="1" type="ORF">TorRG33x02_036280</name>
</gene>
<dbReference type="OrthoDB" id="10366164at2759"/>
<keyword evidence="2" id="KW-1185">Reference proteome</keyword>
<reference evidence="2" key="1">
    <citation type="submission" date="2016-06" db="EMBL/GenBank/DDBJ databases">
        <title>Parallel loss of symbiosis genes in relatives of nitrogen-fixing non-legume Parasponia.</title>
        <authorList>
            <person name="Van Velzen R."/>
            <person name="Holmer R."/>
            <person name="Bu F."/>
            <person name="Rutten L."/>
            <person name="Van Zeijl A."/>
            <person name="Liu W."/>
            <person name="Santuari L."/>
            <person name="Cao Q."/>
            <person name="Sharma T."/>
            <person name="Shen D."/>
            <person name="Roswanjaya Y."/>
            <person name="Wardhani T."/>
            <person name="Kalhor M.S."/>
            <person name="Jansen J."/>
            <person name="Van den Hoogen J."/>
            <person name="Gungor B."/>
            <person name="Hartog M."/>
            <person name="Hontelez J."/>
            <person name="Verver J."/>
            <person name="Yang W.-C."/>
            <person name="Schijlen E."/>
            <person name="Repin R."/>
            <person name="Schilthuizen M."/>
            <person name="Schranz E."/>
            <person name="Heidstra R."/>
            <person name="Miyata K."/>
            <person name="Fedorova E."/>
            <person name="Kohlen W."/>
            <person name="Bisseling T."/>
            <person name="Smit S."/>
            <person name="Geurts R."/>
        </authorList>
    </citation>
    <scope>NUCLEOTIDE SEQUENCE [LARGE SCALE GENOMIC DNA]</scope>
    <source>
        <strain evidence="2">cv. RG33-2</strain>
    </source>
</reference>
<dbReference type="AlphaFoldDB" id="A0A2P5FS15"/>
<evidence type="ECO:0000313" key="2">
    <source>
        <dbReference type="Proteomes" id="UP000237000"/>
    </source>
</evidence>
<organism evidence="1 2">
    <name type="scientific">Trema orientale</name>
    <name type="common">Charcoal tree</name>
    <name type="synonym">Celtis orientalis</name>
    <dbReference type="NCBI Taxonomy" id="63057"/>
    <lineage>
        <taxon>Eukaryota</taxon>
        <taxon>Viridiplantae</taxon>
        <taxon>Streptophyta</taxon>
        <taxon>Embryophyta</taxon>
        <taxon>Tracheophyta</taxon>
        <taxon>Spermatophyta</taxon>
        <taxon>Magnoliopsida</taxon>
        <taxon>eudicotyledons</taxon>
        <taxon>Gunneridae</taxon>
        <taxon>Pentapetalae</taxon>
        <taxon>rosids</taxon>
        <taxon>fabids</taxon>
        <taxon>Rosales</taxon>
        <taxon>Cannabaceae</taxon>
        <taxon>Trema</taxon>
    </lineage>
</organism>